<dbReference type="AlphaFoldDB" id="A0ABD0JYR5"/>
<name>A0ABD0JYR5_9CAEN</name>
<accession>A0ABD0JYR5</accession>
<evidence type="ECO:0000313" key="3">
    <source>
        <dbReference type="Proteomes" id="UP001519460"/>
    </source>
</evidence>
<feature type="compositionally biased region" description="Basic residues" evidence="1">
    <location>
        <begin position="8"/>
        <end position="18"/>
    </location>
</feature>
<dbReference type="EMBL" id="JACVVK020000294">
    <property type="protein sequence ID" value="KAK7479834.1"/>
    <property type="molecule type" value="Genomic_DNA"/>
</dbReference>
<dbReference type="Proteomes" id="UP001519460">
    <property type="component" value="Unassembled WGS sequence"/>
</dbReference>
<comment type="caution">
    <text evidence="2">The sequence shown here is derived from an EMBL/GenBank/DDBJ whole genome shotgun (WGS) entry which is preliminary data.</text>
</comment>
<protein>
    <submittedName>
        <fullName evidence="2">Uncharacterized protein</fullName>
    </submittedName>
</protein>
<feature type="region of interest" description="Disordered" evidence="1">
    <location>
        <begin position="1"/>
        <end position="29"/>
    </location>
</feature>
<sequence>MLMDVNRQRRLTTRKARKLQPEEDHPPVFDVTRSISDQARFEACKGPEIPNCDQLPRPKDLKKGGKIEKKRGGGKRKDRRRENAWDAILEVSVPLHKSLQKIRKILLSIVSHLRAKPRVFSNNPTAETSFSTELEDIIALSL</sequence>
<feature type="region of interest" description="Disordered" evidence="1">
    <location>
        <begin position="47"/>
        <end position="81"/>
    </location>
</feature>
<organism evidence="2 3">
    <name type="scientific">Batillaria attramentaria</name>
    <dbReference type="NCBI Taxonomy" id="370345"/>
    <lineage>
        <taxon>Eukaryota</taxon>
        <taxon>Metazoa</taxon>
        <taxon>Spiralia</taxon>
        <taxon>Lophotrochozoa</taxon>
        <taxon>Mollusca</taxon>
        <taxon>Gastropoda</taxon>
        <taxon>Caenogastropoda</taxon>
        <taxon>Sorbeoconcha</taxon>
        <taxon>Cerithioidea</taxon>
        <taxon>Batillariidae</taxon>
        <taxon>Batillaria</taxon>
    </lineage>
</organism>
<gene>
    <name evidence="2" type="ORF">BaRGS_00028914</name>
</gene>
<proteinExistence type="predicted"/>
<keyword evidence="3" id="KW-1185">Reference proteome</keyword>
<reference evidence="2 3" key="1">
    <citation type="journal article" date="2023" name="Sci. Data">
        <title>Genome assembly of the Korean intertidal mud-creeper Batillaria attramentaria.</title>
        <authorList>
            <person name="Patra A.K."/>
            <person name="Ho P.T."/>
            <person name="Jun S."/>
            <person name="Lee S.J."/>
            <person name="Kim Y."/>
            <person name="Won Y.J."/>
        </authorList>
    </citation>
    <scope>NUCLEOTIDE SEQUENCE [LARGE SCALE GENOMIC DNA]</scope>
    <source>
        <strain evidence="2">Wonlab-2016</strain>
    </source>
</reference>
<evidence type="ECO:0000256" key="1">
    <source>
        <dbReference type="SAM" id="MobiDB-lite"/>
    </source>
</evidence>
<evidence type="ECO:0000313" key="2">
    <source>
        <dbReference type="EMBL" id="KAK7479834.1"/>
    </source>
</evidence>
<feature type="compositionally biased region" description="Basic and acidic residues" evidence="1">
    <location>
        <begin position="56"/>
        <end position="71"/>
    </location>
</feature>